<evidence type="ECO:0008006" key="4">
    <source>
        <dbReference type="Google" id="ProtNLM"/>
    </source>
</evidence>
<evidence type="ECO:0000256" key="1">
    <source>
        <dbReference type="SAM" id="MobiDB-lite"/>
    </source>
</evidence>
<proteinExistence type="predicted"/>
<dbReference type="AlphaFoldDB" id="F4QCX1"/>
<dbReference type="OrthoDB" id="5511210at2759"/>
<dbReference type="SUPFAM" id="SSF49764">
    <property type="entry name" value="HSP20-like chaperones"/>
    <property type="match status" value="1"/>
</dbReference>
<dbReference type="KEGG" id="dfa:DFA_12270"/>
<organism evidence="2 3">
    <name type="scientific">Cavenderia fasciculata</name>
    <name type="common">Slime mold</name>
    <name type="synonym">Dictyostelium fasciculatum</name>
    <dbReference type="NCBI Taxonomy" id="261658"/>
    <lineage>
        <taxon>Eukaryota</taxon>
        <taxon>Amoebozoa</taxon>
        <taxon>Evosea</taxon>
        <taxon>Eumycetozoa</taxon>
        <taxon>Dictyostelia</taxon>
        <taxon>Acytosteliales</taxon>
        <taxon>Cavenderiaceae</taxon>
        <taxon>Cavenderia</taxon>
    </lineage>
</organism>
<dbReference type="Gene3D" id="2.60.40.790">
    <property type="match status" value="1"/>
</dbReference>
<feature type="region of interest" description="Disordered" evidence="1">
    <location>
        <begin position="78"/>
        <end position="100"/>
    </location>
</feature>
<accession>F4QCX1</accession>
<evidence type="ECO:0000313" key="3">
    <source>
        <dbReference type="Proteomes" id="UP000007797"/>
    </source>
</evidence>
<reference evidence="3" key="1">
    <citation type="journal article" date="2011" name="Genome Res.">
        <title>Phylogeny-wide analysis of social amoeba genomes highlights ancient origins for complex intercellular communication.</title>
        <authorList>
            <person name="Heidel A.J."/>
            <person name="Lawal H.M."/>
            <person name="Felder M."/>
            <person name="Schilde C."/>
            <person name="Helps N.R."/>
            <person name="Tunggal B."/>
            <person name="Rivero F."/>
            <person name="John U."/>
            <person name="Schleicher M."/>
            <person name="Eichinger L."/>
            <person name="Platzer M."/>
            <person name="Noegel A.A."/>
            <person name="Schaap P."/>
            <person name="Gloeckner G."/>
        </authorList>
    </citation>
    <scope>NUCLEOTIDE SEQUENCE [LARGE SCALE GENOMIC DNA]</scope>
    <source>
        <strain evidence="3">SH3</strain>
    </source>
</reference>
<protein>
    <recommendedName>
        <fullName evidence="4">SHSP domain-containing protein</fullName>
    </recommendedName>
</protein>
<dbReference type="InterPro" id="IPR008978">
    <property type="entry name" value="HSP20-like_chaperone"/>
</dbReference>
<name>F4QCX1_CACFS</name>
<dbReference type="GeneID" id="14866211"/>
<evidence type="ECO:0000313" key="2">
    <source>
        <dbReference type="EMBL" id="EGG14495.1"/>
    </source>
</evidence>
<dbReference type="RefSeq" id="XP_004353904.1">
    <property type="nucleotide sequence ID" value="XM_004353852.1"/>
</dbReference>
<keyword evidence="3" id="KW-1185">Reference proteome</keyword>
<gene>
    <name evidence="2" type="ORF">DFA_12270</name>
</gene>
<sequence length="114" mass="13293">MYYYYHPSRNDEKEKEKSEFLELYSFDPVYDAFQDHDTFMVRMELPGIPKSEVNIQMIDARTITISGDKKDFLKSPNHTYQLVSPTPTTTNTPTITTTTPPRKTKYAMEISTLL</sequence>
<dbReference type="Proteomes" id="UP000007797">
    <property type="component" value="Unassembled WGS sequence"/>
</dbReference>
<dbReference type="EMBL" id="GL883029">
    <property type="protein sequence ID" value="EGG14495.1"/>
    <property type="molecule type" value="Genomic_DNA"/>
</dbReference>
<feature type="compositionally biased region" description="Low complexity" evidence="1">
    <location>
        <begin position="85"/>
        <end position="100"/>
    </location>
</feature>